<dbReference type="Pfam" id="PF17764">
    <property type="entry name" value="PriA_3primeBD"/>
    <property type="match status" value="1"/>
</dbReference>
<comment type="similarity">
    <text evidence="11">Belongs to the helicase family. PriA subfamily.</text>
</comment>
<reference evidence="14 15" key="1">
    <citation type="submission" date="2015-03" db="EMBL/GenBank/DDBJ databases">
        <title>Genome sequence of Pseudoalteromonas aurantia.</title>
        <authorList>
            <person name="Xie B.-B."/>
            <person name="Rong J.-C."/>
            <person name="Qin Q.-L."/>
            <person name="Zhang Y.-Z."/>
        </authorList>
    </citation>
    <scope>NUCLEOTIDE SEQUENCE [LARGE SCALE GENOMIC DNA]</scope>
    <source>
        <strain evidence="14 15">208</strain>
    </source>
</reference>
<keyword evidence="5 11" id="KW-0378">Hydrolase</keyword>
<keyword evidence="7 11" id="KW-0862">Zinc</keyword>
<keyword evidence="15" id="KW-1185">Reference proteome</keyword>
<dbReference type="Gene3D" id="3.40.50.300">
    <property type="entry name" value="P-loop containing nucleotide triphosphate hydrolases"/>
    <property type="match status" value="2"/>
</dbReference>
<evidence type="ECO:0000256" key="5">
    <source>
        <dbReference type="ARBA" id="ARBA00022801"/>
    </source>
</evidence>
<evidence type="ECO:0000256" key="7">
    <source>
        <dbReference type="ARBA" id="ARBA00022833"/>
    </source>
</evidence>
<keyword evidence="2 11" id="KW-0235">DNA replication</keyword>
<dbReference type="EMBL" id="AQGV01000010">
    <property type="protein sequence ID" value="MBE0366579.1"/>
    <property type="molecule type" value="Genomic_DNA"/>
</dbReference>
<evidence type="ECO:0000256" key="2">
    <source>
        <dbReference type="ARBA" id="ARBA00022705"/>
    </source>
</evidence>
<gene>
    <name evidence="11 14" type="primary">priA</name>
    <name evidence="14" type="ORF">PAUR_a3610</name>
</gene>
<evidence type="ECO:0000256" key="9">
    <source>
        <dbReference type="ARBA" id="ARBA00023125"/>
    </source>
</evidence>
<dbReference type="PANTHER" id="PTHR30580:SF0">
    <property type="entry name" value="PRIMOSOMAL PROTEIN N"/>
    <property type="match status" value="1"/>
</dbReference>
<proteinExistence type="inferred from homology"/>
<dbReference type="InterPro" id="IPR042115">
    <property type="entry name" value="PriA_3primeBD_sf"/>
</dbReference>
<dbReference type="NCBIfam" id="NF004065">
    <property type="entry name" value="PRK05580.1-1"/>
    <property type="match status" value="1"/>
</dbReference>
<keyword evidence="3 11" id="KW-0479">Metal-binding</keyword>
<dbReference type="RefSeq" id="WP_192506098.1">
    <property type="nucleotide sequence ID" value="NZ_AQGV01000010.1"/>
</dbReference>
<feature type="binding site" evidence="11">
    <location>
        <position position="443"/>
    </location>
    <ligand>
        <name>Zn(2+)</name>
        <dbReference type="ChEBI" id="CHEBI:29105"/>
        <label>2</label>
    </ligand>
</feature>
<evidence type="ECO:0000256" key="11">
    <source>
        <dbReference type="HAMAP-Rule" id="MF_00983"/>
    </source>
</evidence>
<evidence type="ECO:0000256" key="4">
    <source>
        <dbReference type="ARBA" id="ARBA00022741"/>
    </source>
</evidence>
<evidence type="ECO:0000256" key="3">
    <source>
        <dbReference type="ARBA" id="ARBA00022723"/>
    </source>
</evidence>
<comment type="caution">
    <text evidence="14">The sequence shown here is derived from an EMBL/GenBank/DDBJ whole genome shotgun (WGS) entry which is preliminary data.</text>
</comment>
<dbReference type="InterPro" id="IPR005259">
    <property type="entry name" value="PriA"/>
</dbReference>
<dbReference type="InterPro" id="IPR041222">
    <property type="entry name" value="PriA_3primeBD"/>
</dbReference>
<dbReference type="InterPro" id="IPR001650">
    <property type="entry name" value="Helicase_C-like"/>
</dbReference>
<dbReference type="HAMAP" id="MF_00983">
    <property type="entry name" value="PriA"/>
    <property type="match status" value="1"/>
</dbReference>
<feature type="binding site" evidence="11">
    <location>
        <position position="434"/>
    </location>
    <ligand>
        <name>Zn(2+)</name>
        <dbReference type="ChEBI" id="CHEBI:29105"/>
        <label>1</label>
    </ligand>
</feature>
<evidence type="ECO:0000256" key="1">
    <source>
        <dbReference type="ARBA" id="ARBA00022515"/>
    </source>
</evidence>
<dbReference type="Pfam" id="PF18074">
    <property type="entry name" value="PriA_C"/>
    <property type="match status" value="1"/>
</dbReference>
<feature type="binding site" evidence="11">
    <location>
        <position position="461"/>
    </location>
    <ligand>
        <name>Zn(2+)</name>
        <dbReference type="ChEBI" id="CHEBI:29105"/>
        <label>2</label>
    </ligand>
</feature>
<dbReference type="SUPFAM" id="SSF52540">
    <property type="entry name" value="P-loop containing nucleoside triphosphate hydrolases"/>
    <property type="match status" value="1"/>
</dbReference>
<comment type="catalytic activity">
    <reaction evidence="11">
        <text>Couples ATP hydrolysis with the unwinding of duplex DNA by translocating in the 3'-5' direction.</text>
        <dbReference type="EC" id="5.6.2.4"/>
    </reaction>
</comment>
<feature type="domain" description="Helicase C-terminal" evidence="13">
    <location>
        <begin position="452"/>
        <end position="631"/>
    </location>
</feature>
<feature type="binding site" evidence="11">
    <location>
        <position position="474"/>
    </location>
    <ligand>
        <name>Zn(2+)</name>
        <dbReference type="ChEBI" id="CHEBI:29105"/>
        <label>1</label>
    </ligand>
</feature>
<comment type="catalytic activity">
    <reaction evidence="11">
        <text>ATP + H2O = ADP + phosphate + H(+)</text>
        <dbReference type="Rhea" id="RHEA:13065"/>
        <dbReference type="ChEBI" id="CHEBI:15377"/>
        <dbReference type="ChEBI" id="CHEBI:15378"/>
        <dbReference type="ChEBI" id="CHEBI:30616"/>
        <dbReference type="ChEBI" id="CHEBI:43474"/>
        <dbReference type="ChEBI" id="CHEBI:456216"/>
        <dbReference type="EC" id="5.6.2.4"/>
    </reaction>
</comment>
<evidence type="ECO:0000313" key="15">
    <source>
        <dbReference type="Proteomes" id="UP000615755"/>
    </source>
</evidence>
<dbReference type="Pfam" id="PF00271">
    <property type="entry name" value="Helicase_C"/>
    <property type="match status" value="1"/>
</dbReference>
<dbReference type="PROSITE" id="PS51194">
    <property type="entry name" value="HELICASE_CTER"/>
    <property type="match status" value="1"/>
</dbReference>
<evidence type="ECO:0000259" key="12">
    <source>
        <dbReference type="PROSITE" id="PS51192"/>
    </source>
</evidence>
<keyword evidence="8 11" id="KW-0067">ATP-binding</keyword>
<dbReference type="InterPro" id="IPR014001">
    <property type="entry name" value="Helicase_ATP-bd"/>
</dbReference>
<dbReference type="SMART" id="SM00487">
    <property type="entry name" value="DEXDc"/>
    <property type="match status" value="1"/>
</dbReference>
<name>A0ABR9E6G8_9GAMM</name>
<dbReference type="PANTHER" id="PTHR30580">
    <property type="entry name" value="PRIMOSOMAL PROTEIN N"/>
    <property type="match status" value="1"/>
</dbReference>
<dbReference type="Proteomes" id="UP000615755">
    <property type="component" value="Unassembled WGS sequence"/>
</dbReference>
<sequence length="723" mass="80478">MSFVEVVIKVPLPRTFDYLLIEAQTVTVGCRVEVSFANRTLVALVVALKNHSNVPANKIKPIARIIDCYPILSAQHIELLRFTAQYYCHPLGETLFTALPASLRSGEHPDKTTVATVTLTAKGAELPKLRSKKQQALLSQLAGSGASSVTELKALGFTKQQIDALQEKALVEKSLEHDTKWTQAPRTINSKPRLNEEQAAAFSVINQQQGYRTFLLEGITGSGKTEVYLQCLEKIVNSGRQALVLVPEIGLTPQTVNRFRRRFPDTPIDLWHSNLTDNERLHVWRRTEQGSCALVIGTRSSIFLPFKNLGMMVVDEEHDSSFKQQDGLRYHARDLAVYRSAHANIPLILGTATPALETLHKAINNKFQLLTLSKRAETKVANQFLLIDMKGQIEQGGFAPSTLQHIERTLACAKQVMVFLNRRGYAPTLLCHECGWLSQCTHCSASTTFHKAMARLVCHHCSQQSYVPAQCPDCGSTQIMPVGLGTEQLEDFLKGHFPDTPISRIDRDSTRRKGALETALADINAGGSRILVGTQMLAKGHHFADVNLVVMLDVDGGLYSSDFRATEHMAQLITQVAGRAGRSGEPGTVLLQTHFPDHPLLQDLVNNGYQDFARYALKERQEVELPPYTHLALVRVEGTNAKLVIDFLTDLVPATPYSGIQLLGPIPAPMERVAGKYRYQLHIQAPERPVLHRYLAQLLSYISEHKLANRVRWSIDIDPMDTY</sequence>
<dbReference type="Pfam" id="PF18319">
    <property type="entry name" value="Zn_ribbon_PriA"/>
    <property type="match status" value="1"/>
</dbReference>
<keyword evidence="6 11" id="KW-0347">Helicase</keyword>
<feature type="binding site" evidence="11">
    <location>
        <position position="471"/>
    </location>
    <ligand>
        <name>Zn(2+)</name>
        <dbReference type="ChEBI" id="CHEBI:29105"/>
        <label>1</label>
    </ligand>
</feature>
<feature type="binding site" evidence="11">
    <location>
        <position position="440"/>
    </location>
    <ligand>
        <name>Zn(2+)</name>
        <dbReference type="ChEBI" id="CHEBI:29105"/>
        <label>2</label>
    </ligand>
</feature>
<dbReference type="CDD" id="cd17929">
    <property type="entry name" value="DEXHc_priA"/>
    <property type="match status" value="1"/>
</dbReference>
<keyword evidence="4 11" id="KW-0547">Nucleotide-binding</keyword>
<dbReference type="PROSITE" id="PS51192">
    <property type="entry name" value="HELICASE_ATP_BIND_1"/>
    <property type="match status" value="1"/>
</dbReference>
<dbReference type="InterPro" id="IPR011545">
    <property type="entry name" value="DEAD/DEAH_box_helicase_dom"/>
</dbReference>
<dbReference type="InterPro" id="IPR027417">
    <property type="entry name" value="P-loop_NTPase"/>
</dbReference>
<dbReference type="EC" id="5.6.2.4" evidence="11"/>
<keyword evidence="1 11" id="KW-0639">Primosome</keyword>
<accession>A0ABR9E6G8</accession>
<keyword evidence="10 11" id="KW-0413">Isomerase</keyword>
<dbReference type="GO" id="GO:0004386">
    <property type="term" value="F:helicase activity"/>
    <property type="evidence" value="ECO:0007669"/>
    <property type="project" value="UniProtKB-KW"/>
</dbReference>
<comment type="function">
    <text evidence="11">Initiates the restart of stalled replication forks, which reloads the replicative helicase on sites other than the origin of replication. Recognizes and binds to abandoned replication forks and remodels them to uncover a helicase loading site. Promotes assembly of the primosome at these replication forks.</text>
</comment>
<dbReference type="NCBIfam" id="TIGR00595">
    <property type="entry name" value="priA"/>
    <property type="match status" value="1"/>
</dbReference>
<dbReference type="NCBIfam" id="NF004067">
    <property type="entry name" value="PRK05580.1-4"/>
    <property type="match status" value="1"/>
</dbReference>
<evidence type="ECO:0000256" key="6">
    <source>
        <dbReference type="ARBA" id="ARBA00022806"/>
    </source>
</evidence>
<comment type="subunit">
    <text evidence="11">Component of the replication restart primosome.</text>
</comment>
<dbReference type="InterPro" id="IPR041236">
    <property type="entry name" value="PriA_C"/>
</dbReference>
<organism evidence="14 15">
    <name type="scientific">Pseudoalteromonas aurantia 208</name>
    <dbReference type="NCBI Taxonomy" id="1314867"/>
    <lineage>
        <taxon>Bacteria</taxon>
        <taxon>Pseudomonadati</taxon>
        <taxon>Pseudomonadota</taxon>
        <taxon>Gammaproteobacteria</taxon>
        <taxon>Alteromonadales</taxon>
        <taxon>Pseudoalteromonadaceae</taxon>
        <taxon>Pseudoalteromonas</taxon>
    </lineage>
</organism>
<dbReference type="CDD" id="cd18804">
    <property type="entry name" value="SF2_C_priA"/>
    <property type="match status" value="1"/>
</dbReference>
<comment type="cofactor">
    <cofactor evidence="11">
        <name>Zn(2+)</name>
        <dbReference type="ChEBI" id="CHEBI:29105"/>
    </cofactor>
    <text evidence="11">Binds 2 zinc ions per subunit.</text>
</comment>
<dbReference type="SMART" id="SM00490">
    <property type="entry name" value="HELICc"/>
    <property type="match status" value="1"/>
</dbReference>
<keyword evidence="9 11" id="KW-0238">DNA-binding</keyword>
<feature type="domain" description="Helicase ATP-binding" evidence="12">
    <location>
        <begin position="205"/>
        <end position="372"/>
    </location>
</feature>
<evidence type="ECO:0000313" key="14">
    <source>
        <dbReference type="EMBL" id="MBE0366579.1"/>
    </source>
</evidence>
<protein>
    <recommendedName>
        <fullName evidence="11">Replication restart protein PriA</fullName>
    </recommendedName>
    <alternativeName>
        <fullName evidence="11">ATP-dependent DNA helicase PriA</fullName>
        <ecNumber evidence="11">5.6.2.4</ecNumber>
    </alternativeName>
    <alternativeName>
        <fullName evidence="11">DNA 3'-5' helicase PriA</fullName>
    </alternativeName>
</protein>
<feature type="binding site" evidence="11">
    <location>
        <position position="458"/>
    </location>
    <ligand>
        <name>Zn(2+)</name>
        <dbReference type="ChEBI" id="CHEBI:29105"/>
        <label>2</label>
    </ligand>
</feature>
<dbReference type="Pfam" id="PF00270">
    <property type="entry name" value="DEAD"/>
    <property type="match status" value="1"/>
</dbReference>
<evidence type="ECO:0000259" key="13">
    <source>
        <dbReference type="PROSITE" id="PS51194"/>
    </source>
</evidence>
<dbReference type="Gene3D" id="3.40.1440.60">
    <property type="entry name" value="PriA, 3(prime) DNA-binding domain"/>
    <property type="match status" value="1"/>
</dbReference>
<dbReference type="InterPro" id="IPR040498">
    <property type="entry name" value="PriA_CRR"/>
</dbReference>
<evidence type="ECO:0000256" key="10">
    <source>
        <dbReference type="ARBA" id="ARBA00023235"/>
    </source>
</evidence>
<feature type="binding site" evidence="11">
    <location>
        <position position="431"/>
    </location>
    <ligand>
        <name>Zn(2+)</name>
        <dbReference type="ChEBI" id="CHEBI:29105"/>
        <label>1</label>
    </ligand>
</feature>
<evidence type="ECO:0000256" key="8">
    <source>
        <dbReference type="ARBA" id="ARBA00022840"/>
    </source>
</evidence>